<dbReference type="InterPro" id="IPR029058">
    <property type="entry name" value="AB_hydrolase_fold"/>
</dbReference>
<dbReference type="Proteomes" id="UP000321118">
    <property type="component" value="Unassembled WGS sequence"/>
</dbReference>
<dbReference type="PANTHER" id="PTHR22946">
    <property type="entry name" value="DIENELACTONE HYDROLASE DOMAIN-CONTAINING PROTEIN-RELATED"/>
    <property type="match status" value="1"/>
</dbReference>
<dbReference type="InterPro" id="IPR050261">
    <property type="entry name" value="FrsA_esterase"/>
</dbReference>
<protein>
    <submittedName>
        <fullName evidence="5">Lipase</fullName>
    </submittedName>
</protein>
<keyword evidence="3" id="KW-0732">Signal</keyword>
<feature type="chain" id="PRO_5022204639" evidence="3">
    <location>
        <begin position="36"/>
        <end position="294"/>
    </location>
</feature>
<comment type="similarity">
    <text evidence="1">Belongs to the AB hydrolase superfamily.</text>
</comment>
<keyword evidence="6" id="KW-1185">Reference proteome</keyword>
<proteinExistence type="inferred from homology"/>
<evidence type="ECO:0000313" key="6">
    <source>
        <dbReference type="Proteomes" id="UP000321118"/>
    </source>
</evidence>
<dbReference type="EMBL" id="BJUB01000010">
    <property type="protein sequence ID" value="GEK22678.1"/>
    <property type="molecule type" value="Genomic_DNA"/>
</dbReference>
<feature type="domain" description="PET hydrolase/cutinase-like" evidence="4">
    <location>
        <begin position="35"/>
        <end position="293"/>
    </location>
</feature>
<dbReference type="PANTHER" id="PTHR22946:SF9">
    <property type="entry name" value="POLYKETIDE TRANSFERASE AF380"/>
    <property type="match status" value="1"/>
</dbReference>
<comment type="caution">
    <text evidence="5">The sequence shown here is derived from an EMBL/GenBank/DDBJ whole genome shotgun (WGS) entry which is preliminary data.</text>
</comment>
<dbReference type="AlphaFoldDB" id="A0A510V737"/>
<dbReference type="SUPFAM" id="SSF53474">
    <property type="entry name" value="alpha/beta-Hydrolases"/>
    <property type="match status" value="1"/>
</dbReference>
<evidence type="ECO:0000259" key="4">
    <source>
        <dbReference type="Pfam" id="PF12740"/>
    </source>
</evidence>
<evidence type="ECO:0000256" key="2">
    <source>
        <dbReference type="ARBA" id="ARBA00022801"/>
    </source>
</evidence>
<name>A0A510V737_9CELL</name>
<reference evidence="5 6" key="1">
    <citation type="submission" date="2019-07" db="EMBL/GenBank/DDBJ databases">
        <title>Whole genome shotgun sequence of Cellulomonas xylanilytica NBRC 101102.</title>
        <authorList>
            <person name="Hosoyama A."/>
            <person name="Uohara A."/>
            <person name="Ohji S."/>
            <person name="Ichikawa N."/>
        </authorList>
    </citation>
    <scope>NUCLEOTIDE SEQUENCE [LARGE SCALE GENOMIC DNA]</scope>
    <source>
        <strain evidence="5 6">NBRC 101102</strain>
    </source>
</reference>
<dbReference type="OrthoDB" id="1466228at2"/>
<organism evidence="5 6">
    <name type="scientific">Cellulomonas xylanilytica</name>
    <dbReference type="NCBI Taxonomy" id="233583"/>
    <lineage>
        <taxon>Bacteria</taxon>
        <taxon>Bacillati</taxon>
        <taxon>Actinomycetota</taxon>
        <taxon>Actinomycetes</taxon>
        <taxon>Micrococcales</taxon>
        <taxon>Cellulomonadaceae</taxon>
        <taxon>Cellulomonas</taxon>
    </lineage>
</organism>
<dbReference type="InterPro" id="IPR041127">
    <property type="entry name" value="PET_hydrolase/cutinase-like"/>
</dbReference>
<dbReference type="RefSeq" id="WP_146929053.1">
    <property type="nucleotide sequence ID" value="NZ_BJUB01000010.1"/>
</dbReference>
<dbReference type="Gene3D" id="3.40.50.1820">
    <property type="entry name" value="alpha/beta hydrolase"/>
    <property type="match status" value="1"/>
</dbReference>
<dbReference type="Pfam" id="PF12740">
    <property type="entry name" value="PETase"/>
    <property type="match status" value="1"/>
</dbReference>
<evidence type="ECO:0000256" key="1">
    <source>
        <dbReference type="ARBA" id="ARBA00008645"/>
    </source>
</evidence>
<gene>
    <name evidence="5" type="ORF">CXY01_31980</name>
</gene>
<sequence length="294" mass="30730">MTSLTQWRRTVATSAVLSATLVVGGIAGVASPAAAADNPYQRGPDPTRSSIQAARGTFAVAQTSVSRYGVSGFGGGTVYYPTDQSQGTFGAVVVVPGYTARQSSMAWLGPRIASQGFVVFTIDTNSVYDQPSSRGDQLLAAADYLTQRSAVASRIDATRVAVVGHSMGGGGTLEAAKDRPSLKAAIPLTPWNVDKTWPEVSTPTLVIGAQNDSVASVASHAKPFYQTLPASTPRTYLELRGASHFAPNTSNTTIAENSIAWLKRFVDDDTRFTQFLCPTPSGTALSAAASSCPF</sequence>
<keyword evidence="2" id="KW-0378">Hydrolase</keyword>
<evidence type="ECO:0000256" key="3">
    <source>
        <dbReference type="SAM" id="SignalP"/>
    </source>
</evidence>
<feature type="signal peptide" evidence="3">
    <location>
        <begin position="1"/>
        <end position="35"/>
    </location>
</feature>
<evidence type="ECO:0000313" key="5">
    <source>
        <dbReference type="EMBL" id="GEK22678.1"/>
    </source>
</evidence>
<dbReference type="GO" id="GO:0052689">
    <property type="term" value="F:carboxylic ester hydrolase activity"/>
    <property type="evidence" value="ECO:0007669"/>
    <property type="project" value="UniProtKB-ARBA"/>
</dbReference>
<accession>A0A510V737</accession>